<feature type="chain" id="PRO_5027798980" evidence="1">
    <location>
        <begin position="24"/>
        <end position="522"/>
    </location>
</feature>
<gene>
    <name evidence="4" type="primary">LOC116302856</name>
</gene>
<protein>
    <submittedName>
        <fullName evidence="4">Polyenoic fatty acid isomerase-like</fullName>
    </submittedName>
</protein>
<dbReference type="PANTHER" id="PTHR42923">
    <property type="entry name" value="PROTOPORPHYRINOGEN OXIDASE"/>
    <property type="match status" value="1"/>
</dbReference>
<dbReference type="PRINTS" id="PR00419">
    <property type="entry name" value="ADXRDTASE"/>
</dbReference>
<dbReference type="KEGG" id="aten:116302856"/>
<evidence type="ECO:0000313" key="4">
    <source>
        <dbReference type="RefSeq" id="XP_031568105.1"/>
    </source>
</evidence>
<feature type="domain" description="Amine oxidase" evidence="2">
    <location>
        <begin position="74"/>
        <end position="368"/>
    </location>
</feature>
<dbReference type="Gene3D" id="1.10.405.20">
    <property type="match status" value="1"/>
</dbReference>
<feature type="signal peptide" evidence="1">
    <location>
        <begin position="1"/>
        <end position="23"/>
    </location>
</feature>
<dbReference type="Pfam" id="PF01593">
    <property type="entry name" value="Amino_oxidase"/>
    <property type="match status" value="1"/>
</dbReference>
<organism evidence="3 4">
    <name type="scientific">Actinia tenebrosa</name>
    <name type="common">Australian red waratah sea anemone</name>
    <dbReference type="NCBI Taxonomy" id="6105"/>
    <lineage>
        <taxon>Eukaryota</taxon>
        <taxon>Metazoa</taxon>
        <taxon>Cnidaria</taxon>
        <taxon>Anthozoa</taxon>
        <taxon>Hexacorallia</taxon>
        <taxon>Actiniaria</taxon>
        <taxon>Actiniidae</taxon>
        <taxon>Actinia</taxon>
    </lineage>
</organism>
<dbReference type="InParanoid" id="A0A6P8INM7"/>
<dbReference type="Proteomes" id="UP000515163">
    <property type="component" value="Unplaced"/>
</dbReference>
<dbReference type="AlphaFoldDB" id="A0A6P8INM7"/>
<reference evidence="4" key="1">
    <citation type="submission" date="2025-08" db="UniProtKB">
        <authorList>
            <consortium name="RefSeq"/>
        </authorList>
    </citation>
    <scope>IDENTIFICATION</scope>
    <source>
        <tissue evidence="4">Tentacle</tissue>
    </source>
</reference>
<dbReference type="SUPFAM" id="SSF51905">
    <property type="entry name" value="FAD/NAD(P)-binding domain"/>
    <property type="match status" value="1"/>
</dbReference>
<evidence type="ECO:0000259" key="2">
    <source>
        <dbReference type="Pfam" id="PF01593"/>
    </source>
</evidence>
<keyword evidence="3" id="KW-1185">Reference proteome</keyword>
<evidence type="ECO:0000256" key="1">
    <source>
        <dbReference type="SAM" id="SignalP"/>
    </source>
</evidence>
<dbReference type="InterPro" id="IPR050464">
    <property type="entry name" value="Zeta_carotene_desat/Oxidored"/>
</dbReference>
<name>A0A6P8INM7_ACTTE</name>
<keyword evidence="1" id="KW-0732">Signal</keyword>
<evidence type="ECO:0000313" key="3">
    <source>
        <dbReference type="Proteomes" id="UP000515163"/>
    </source>
</evidence>
<dbReference type="InterPro" id="IPR002937">
    <property type="entry name" value="Amino_oxidase"/>
</dbReference>
<dbReference type="OrthoDB" id="5046242at2759"/>
<sequence length="522" mass="59040">MVKMGTIAAAILLLSASVILTDANLSKLPLAMQIAFRKLQLLVHNDDKPKGTPFSPLSAKPDPSQRIAIVGAGLAGLHMGYLLKKKGFNNTVVFEKDSRVGGKVMSVWHDGIPHELGACYTSPDYITNVYALAKELGVDDFVPLSPSTAWLDNLPYPLTFRGYVILEVKRLTNAKDPVEAVGNLIKATYRYSVLHRQMFGKYEGELMYKPSSQVLSQLNSTFMAFLEKNRLLALVPVLTASHTMQGYGHLDRVPALYGMLWDTPKFLYAMLARSLGVSGGGVDMFRNGFQQMTDKLAAFSDVHLNIAIENIKRDSTGVTIKFNDGKDRTEKFDFLIWAADTREALRVLEHTTPLEEEFSHLRNTWFTTTLFDSKEQCRSYTPIDYWLSNLYNKREQSVWARRNSRYVLKGGHCPTTKGLKSNISTVAYQMGDHSPMGTSLLCETFNQHFKRHLGVDTISVIKSKSWNYFPRFSVEKTAEGILWKIIENQGNEKTWYIGSSVIFESTKSVLEYNRLMMRRMEM</sequence>
<dbReference type="Gene3D" id="3.50.50.60">
    <property type="entry name" value="FAD/NAD(P)-binding domain"/>
    <property type="match status" value="1"/>
</dbReference>
<dbReference type="Gene3D" id="3.30.70.1990">
    <property type="match status" value="1"/>
</dbReference>
<dbReference type="GO" id="GO:0016491">
    <property type="term" value="F:oxidoreductase activity"/>
    <property type="evidence" value="ECO:0007669"/>
    <property type="project" value="InterPro"/>
</dbReference>
<accession>A0A6P8INM7</accession>
<dbReference type="RefSeq" id="XP_031568105.1">
    <property type="nucleotide sequence ID" value="XM_031712245.1"/>
</dbReference>
<dbReference type="GeneID" id="116302856"/>
<dbReference type="InterPro" id="IPR036188">
    <property type="entry name" value="FAD/NAD-bd_sf"/>
</dbReference>
<proteinExistence type="predicted"/>